<sequence length="176" mass="20071">MTPFHQFRLEVARIVDDLGPKSRSMVYDVATDTLRDIWRARSAAAYDYSLWGAFWYEATREDFDQAIGKLRSMTPPQITREIGRAQFDEASIILVPGECWIVGKSYAFLIAMVSSSMEWDYRAHANVEKWKAFITSTGKKMKAFQSGNDSTTASSHDAAMRSLRRMIETKMGVSFE</sequence>
<dbReference type="Proteomes" id="UP000225322">
    <property type="component" value="Segment"/>
</dbReference>
<gene>
    <name evidence="1" type="ORF">CPT_Sansa81</name>
</gene>
<keyword evidence="2" id="KW-1185">Reference proteome</keyword>
<evidence type="ECO:0000313" key="2">
    <source>
        <dbReference type="Proteomes" id="UP000225322"/>
    </source>
</evidence>
<reference evidence="1" key="1">
    <citation type="journal article" date="2015" name="Genome Announc.">
        <title>Complete Genome Sequence of Caulobacter crescentus Siphophage Sansa.</title>
        <authorList>
            <person name="Vara L."/>
            <person name="Kane A.A."/>
            <person name="Cahill J.L."/>
            <person name="Rasche E.S."/>
            <person name="Kuty Everett G.F."/>
        </authorList>
    </citation>
    <scope>NUCLEOTIDE SEQUENCE [LARGE SCALE GENOMIC DNA]</scope>
</reference>
<protein>
    <submittedName>
        <fullName evidence="1">Uncharacterized protein</fullName>
    </submittedName>
</protein>
<organism evidence="1 2">
    <name type="scientific">Caulobacter phage Sansa</name>
    <dbReference type="NCBI Taxonomy" id="1675600"/>
    <lineage>
        <taxon>Viruses</taxon>
        <taxon>Duplodnaviria</taxon>
        <taxon>Heunggongvirae</taxon>
        <taxon>Uroviricota</taxon>
        <taxon>Caudoviricetes</taxon>
        <taxon>Sansavirus</taxon>
        <taxon>Sansavirus sansa</taxon>
        <taxon>Caulobacter virus Sansa</taxon>
    </lineage>
</organism>
<proteinExistence type="predicted"/>
<evidence type="ECO:0000313" key="1">
    <source>
        <dbReference type="EMBL" id="AKU43485.1"/>
    </source>
</evidence>
<accession>A0A0K1LMY5</accession>
<dbReference type="EMBL" id="KT001913">
    <property type="protein sequence ID" value="AKU43485.1"/>
    <property type="molecule type" value="Genomic_DNA"/>
</dbReference>
<name>A0A0K1LMY5_9CAUD</name>